<dbReference type="InterPro" id="IPR036188">
    <property type="entry name" value="FAD/NAD-bd_sf"/>
</dbReference>
<gene>
    <name evidence="3" type="ORF">R8Z58_15030</name>
</gene>
<dbReference type="SUPFAM" id="SSF51905">
    <property type="entry name" value="FAD/NAD(P)-binding domain"/>
    <property type="match status" value="1"/>
</dbReference>
<reference evidence="3 4" key="1">
    <citation type="submission" date="2023-11" db="EMBL/GenBank/DDBJ databases">
        <title>Draft genome sequence of Microbacterium arthrosphaerae JCM 30492.</title>
        <authorList>
            <person name="Zhang G."/>
            <person name="Ding Y."/>
        </authorList>
    </citation>
    <scope>NUCLEOTIDE SEQUENCE [LARGE SCALE GENOMIC DNA]</scope>
    <source>
        <strain evidence="3 4">JCM 30492</strain>
    </source>
</reference>
<comment type="caution">
    <text evidence="3">The sequence shown here is derived from an EMBL/GenBank/DDBJ whole genome shotgun (WGS) entry which is preliminary data.</text>
</comment>
<dbReference type="Gene3D" id="3.30.70.2450">
    <property type="match status" value="1"/>
</dbReference>
<proteinExistence type="predicted"/>
<accession>A0ABU4H429</accession>
<dbReference type="PRINTS" id="PR00420">
    <property type="entry name" value="RNGMNOXGNASE"/>
</dbReference>
<evidence type="ECO:0000256" key="1">
    <source>
        <dbReference type="ARBA" id="ARBA00023002"/>
    </source>
</evidence>
<organism evidence="3 4">
    <name type="scientific">Microbacterium arthrosphaerae</name>
    <dbReference type="NCBI Taxonomy" id="792652"/>
    <lineage>
        <taxon>Bacteria</taxon>
        <taxon>Bacillati</taxon>
        <taxon>Actinomycetota</taxon>
        <taxon>Actinomycetes</taxon>
        <taxon>Micrococcales</taxon>
        <taxon>Microbacteriaceae</taxon>
        <taxon>Microbacterium</taxon>
    </lineage>
</organism>
<dbReference type="Gene3D" id="3.50.50.60">
    <property type="entry name" value="FAD/NAD(P)-binding domain"/>
    <property type="match status" value="1"/>
</dbReference>
<name>A0ABU4H429_9MICO</name>
<dbReference type="InterPro" id="IPR002938">
    <property type="entry name" value="FAD-bd"/>
</dbReference>
<dbReference type="PANTHER" id="PTHR43476:SF3">
    <property type="entry name" value="FAD-BINDING MONOOXYGENASE"/>
    <property type="match status" value="1"/>
</dbReference>
<dbReference type="InterPro" id="IPR050631">
    <property type="entry name" value="PheA/TfdB_FAD_monoxygenase"/>
</dbReference>
<keyword evidence="4" id="KW-1185">Reference proteome</keyword>
<evidence type="ECO:0000259" key="2">
    <source>
        <dbReference type="Pfam" id="PF01494"/>
    </source>
</evidence>
<dbReference type="Proteomes" id="UP001283109">
    <property type="component" value="Unassembled WGS sequence"/>
</dbReference>
<dbReference type="PANTHER" id="PTHR43476">
    <property type="entry name" value="3-(3-HYDROXY-PHENYL)PROPIONATE/3-HYDROXYCINNAMIC ACID HYDROXYLASE"/>
    <property type="match status" value="1"/>
</dbReference>
<evidence type="ECO:0000313" key="3">
    <source>
        <dbReference type="EMBL" id="MDW4574092.1"/>
    </source>
</evidence>
<dbReference type="Pfam" id="PF01494">
    <property type="entry name" value="FAD_binding_3"/>
    <property type="match status" value="1"/>
</dbReference>
<dbReference type="RefSeq" id="WP_318354593.1">
    <property type="nucleotide sequence ID" value="NZ_JAWQEV010000005.1"/>
</dbReference>
<sequence>MADVVIVGAGPVGLLLGAELARHGVEATLLDRRPAAGDGTRAIGIHSPVLSALEASGLTERLLGGAVQVRRGEARADGRLLGTVRFEALGTRFPFVATLPQARTEAALGAAAPEPLRGARVLAVIPRAGDVVVRAAHLGRVLELEARLVVVAAGAGGRDLVYRPEALRRREYRDRYLMTDAATAARPDDAVAVVHLDRHGVLESFPLPGGQRRFVAWDAPGADDAPEARTARLREALARRGESAAADAVTAATSFGVRRVVAPRLRNGRVVAIGDTAHEVSPIGGQGMNLGLLDAATLAPLVADWVRTGTAPEAELRRWEARRVRSARRAAALASVNTALGRPLPRTDVLRRAAVRAMLLPPTAPLFAHAYAMGFDTGA</sequence>
<evidence type="ECO:0000313" key="4">
    <source>
        <dbReference type="Proteomes" id="UP001283109"/>
    </source>
</evidence>
<protein>
    <submittedName>
        <fullName evidence="3">NAD(P)/FAD-dependent oxidoreductase</fullName>
    </submittedName>
</protein>
<keyword evidence="1" id="KW-0560">Oxidoreductase</keyword>
<dbReference type="EMBL" id="JAWQEV010000005">
    <property type="protein sequence ID" value="MDW4574092.1"/>
    <property type="molecule type" value="Genomic_DNA"/>
</dbReference>
<feature type="domain" description="FAD-binding" evidence="2">
    <location>
        <begin position="2"/>
        <end position="331"/>
    </location>
</feature>